<evidence type="ECO:0000256" key="6">
    <source>
        <dbReference type="ARBA" id="ARBA00022833"/>
    </source>
</evidence>
<organism evidence="11 12">
    <name type="scientific">Paramicrosporidium saccamoebae</name>
    <dbReference type="NCBI Taxonomy" id="1246581"/>
    <lineage>
        <taxon>Eukaryota</taxon>
        <taxon>Fungi</taxon>
        <taxon>Fungi incertae sedis</taxon>
        <taxon>Cryptomycota</taxon>
        <taxon>Cryptomycota incertae sedis</taxon>
        <taxon>Paramicrosporidium</taxon>
    </lineage>
</organism>
<evidence type="ECO:0000259" key="10">
    <source>
        <dbReference type="PROSITE" id="PS50815"/>
    </source>
</evidence>
<dbReference type="PANTHER" id="PTHR48225">
    <property type="entry name" value="HORMA DOMAIN-CONTAINING PROTEIN 1"/>
    <property type="match status" value="1"/>
</dbReference>
<gene>
    <name evidence="11" type="ORF">PSACC_01776</name>
</gene>
<evidence type="ECO:0000256" key="5">
    <source>
        <dbReference type="ARBA" id="ARBA00022771"/>
    </source>
</evidence>
<evidence type="ECO:0000313" key="12">
    <source>
        <dbReference type="Proteomes" id="UP000240830"/>
    </source>
</evidence>
<dbReference type="OrthoDB" id="1928087at2759"/>
<dbReference type="GO" id="GO:0005694">
    <property type="term" value="C:chromosome"/>
    <property type="evidence" value="ECO:0007669"/>
    <property type="project" value="UniProtKB-SubCell"/>
</dbReference>
<dbReference type="GO" id="GO:0008270">
    <property type="term" value="F:zinc ion binding"/>
    <property type="evidence" value="ECO:0007669"/>
    <property type="project" value="UniProtKB-KW"/>
</dbReference>
<dbReference type="InterPro" id="IPR013083">
    <property type="entry name" value="Znf_RING/FYVE/PHD"/>
</dbReference>
<dbReference type="PANTHER" id="PTHR48225:SF7">
    <property type="entry name" value="MEIOSIS-SPECIFIC PROTEIN HOP1"/>
    <property type="match status" value="1"/>
</dbReference>
<evidence type="ECO:0000256" key="4">
    <source>
        <dbReference type="ARBA" id="ARBA00022723"/>
    </source>
</evidence>
<dbReference type="STRING" id="1246581.A0A2H9TKU8"/>
<dbReference type="GO" id="GO:0005634">
    <property type="term" value="C:nucleus"/>
    <property type="evidence" value="ECO:0007669"/>
    <property type="project" value="UniProtKB-SubCell"/>
</dbReference>
<dbReference type="InterPro" id="IPR003511">
    <property type="entry name" value="HORMA_dom"/>
</dbReference>
<keyword evidence="7" id="KW-0539">Nucleus</keyword>
<keyword evidence="3" id="KW-0158">Chromosome</keyword>
<dbReference type="Gene3D" id="3.30.40.10">
    <property type="entry name" value="Zinc/RING finger domain, C3HC4 (zinc finger)"/>
    <property type="match status" value="1"/>
</dbReference>
<dbReference type="Proteomes" id="UP000240830">
    <property type="component" value="Unassembled WGS sequence"/>
</dbReference>
<feature type="region of interest" description="Disordered" evidence="9">
    <location>
        <begin position="440"/>
        <end position="464"/>
    </location>
</feature>
<dbReference type="Gene3D" id="3.30.900.10">
    <property type="entry name" value="HORMA domain"/>
    <property type="match status" value="1"/>
</dbReference>
<dbReference type="GO" id="GO:0051321">
    <property type="term" value="P:meiotic cell cycle"/>
    <property type="evidence" value="ECO:0007669"/>
    <property type="project" value="UniProtKB-KW"/>
</dbReference>
<feature type="domain" description="HORMA" evidence="10">
    <location>
        <begin position="17"/>
        <end position="232"/>
    </location>
</feature>
<dbReference type="SUPFAM" id="SSF57903">
    <property type="entry name" value="FYVE/PHD zinc finger"/>
    <property type="match status" value="1"/>
</dbReference>
<evidence type="ECO:0000256" key="3">
    <source>
        <dbReference type="ARBA" id="ARBA00022454"/>
    </source>
</evidence>
<evidence type="ECO:0000256" key="7">
    <source>
        <dbReference type="ARBA" id="ARBA00023242"/>
    </source>
</evidence>
<dbReference type="InterPro" id="IPR011011">
    <property type="entry name" value="Znf_FYVE_PHD"/>
</dbReference>
<dbReference type="InterPro" id="IPR051294">
    <property type="entry name" value="HORMA_MeioticProgression"/>
</dbReference>
<dbReference type="EMBL" id="MTSL01000126">
    <property type="protein sequence ID" value="PJF18367.1"/>
    <property type="molecule type" value="Genomic_DNA"/>
</dbReference>
<comment type="caution">
    <text evidence="11">The sequence shown here is derived from an EMBL/GenBank/DDBJ whole genome shotgun (WGS) entry which is preliminary data.</text>
</comment>
<proteinExistence type="predicted"/>
<dbReference type="AlphaFoldDB" id="A0A2H9TKU8"/>
<evidence type="ECO:0000256" key="1">
    <source>
        <dbReference type="ARBA" id="ARBA00004123"/>
    </source>
</evidence>
<comment type="subcellular location">
    <subcellularLocation>
        <location evidence="2">Chromosome</location>
    </subcellularLocation>
    <subcellularLocation>
        <location evidence="1">Nucleus</location>
    </subcellularLocation>
</comment>
<name>A0A2H9TKU8_9FUNG</name>
<accession>A0A2H9TKU8</accession>
<dbReference type="InterPro" id="IPR019786">
    <property type="entry name" value="Zinc_finger_PHD-type_CS"/>
</dbReference>
<dbReference type="Pfam" id="PF02301">
    <property type="entry name" value="HORMA"/>
    <property type="match status" value="1"/>
</dbReference>
<dbReference type="SUPFAM" id="SSF56019">
    <property type="entry name" value="The spindle assembly checkpoint protein mad2"/>
    <property type="match status" value="1"/>
</dbReference>
<evidence type="ECO:0000256" key="8">
    <source>
        <dbReference type="ARBA" id="ARBA00023254"/>
    </source>
</evidence>
<keyword evidence="5" id="KW-0863">Zinc-finger</keyword>
<dbReference type="InterPro" id="IPR036570">
    <property type="entry name" value="HORMA_dom_sf"/>
</dbReference>
<dbReference type="Pfam" id="PF20826">
    <property type="entry name" value="PHD_5"/>
    <property type="match status" value="1"/>
</dbReference>
<dbReference type="PROSITE" id="PS01359">
    <property type="entry name" value="ZF_PHD_1"/>
    <property type="match status" value="1"/>
</dbReference>
<protein>
    <submittedName>
        <fullName evidence="11">Hop1 meiosis specific DNA binding protein</fullName>
    </submittedName>
</protein>
<keyword evidence="6" id="KW-0862">Zinc</keyword>
<evidence type="ECO:0000256" key="9">
    <source>
        <dbReference type="SAM" id="MobiDB-lite"/>
    </source>
</evidence>
<evidence type="ECO:0000313" key="11">
    <source>
        <dbReference type="EMBL" id="PJF18367.1"/>
    </source>
</evidence>
<evidence type="ECO:0000256" key="2">
    <source>
        <dbReference type="ARBA" id="ARBA00004286"/>
    </source>
</evidence>
<reference evidence="11 12" key="1">
    <citation type="submission" date="2016-10" db="EMBL/GenBank/DDBJ databases">
        <title>The genome of Paramicrosporidium saccamoebae is the missing link in understanding Cryptomycota and Microsporidia evolution.</title>
        <authorList>
            <person name="Quandt C.A."/>
            <person name="Beaudet D."/>
            <person name="Corsaro D."/>
            <person name="Michel R."/>
            <person name="Corradi N."/>
            <person name="James T."/>
        </authorList>
    </citation>
    <scope>NUCLEOTIDE SEQUENCE [LARGE SCALE GENOMIC DNA]</scope>
    <source>
        <strain evidence="11 12">KSL3</strain>
    </source>
</reference>
<keyword evidence="12" id="KW-1185">Reference proteome</keyword>
<keyword evidence="8" id="KW-0469">Meiosis</keyword>
<sequence>MLQNGRREQSSSVGKAASMRIFLHRLYTVTTTITPNIREFFPDENFRDDRFEGMSLKRIVRGVNPHADRLLDWIEKGCYDALLKKYLETVTVGIFTDPDKPNVILESYTLAVSYPSSREHEMLRSMRDVSASMTVQIGAQSTEISAGKGTFAQQITKILRTLCVMLQTLKPLPDKKHASMQVTYYDELTPSDYEPPGFVGTVFDVQYLFEKPTLKHDFGVAESNHHRIGVGLETAVVAQEATNEAESVPEQMADIIDTAPTLTISQAIGNRDLTLETIVPDGEGKGENKVGCLCGDSESDLDMILCDKCQLWQHTPCAGYCTNKDKRIPDQYMCYNCQYHNNKKLLRNLQELSSFRRAISVVFSEGLISIAWFSKRLASKLIRRLEGEGLVSKPNSQIRTYSYMVHKTPEAKEKIRYFFGLDLSVFPELMGLLKGGNVSPKRPIRPSMPAKRRKSVSYEKVSCH</sequence>
<keyword evidence="4" id="KW-0479">Metal-binding</keyword>
<dbReference type="PROSITE" id="PS50815">
    <property type="entry name" value="HORMA"/>
    <property type="match status" value="1"/>
</dbReference>